<proteinExistence type="predicted"/>
<evidence type="ECO:0000256" key="1">
    <source>
        <dbReference type="SAM" id="MobiDB-lite"/>
    </source>
</evidence>
<gene>
    <name evidence="2" type="ORF">CARN3_0941</name>
</gene>
<dbReference type="EMBL" id="CABN01000078">
    <property type="protein sequence ID" value="CBH99967.1"/>
    <property type="molecule type" value="Genomic_DNA"/>
</dbReference>
<protein>
    <recommendedName>
        <fullName evidence="3">NAD-specific glutamate dehydrogenase</fullName>
    </recommendedName>
</protein>
<evidence type="ECO:0008006" key="3">
    <source>
        <dbReference type="Google" id="ProtNLM"/>
    </source>
</evidence>
<comment type="caution">
    <text evidence="2">The sequence shown here is derived from an EMBL/GenBank/DDBJ whole genome shotgun (WGS) entry which is preliminary data.</text>
</comment>
<evidence type="ECO:0000313" key="2">
    <source>
        <dbReference type="EMBL" id="CBH99967.1"/>
    </source>
</evidence>
<accession>E6PYF8</accession>
<organism evidence="2">
    <name type="scientific">mine drainage metagenome</name>
    <dbReference type="NCBI Taxonomy" id="410659"/>
    <lineage>
        <taxon>unclassified sequences</taxon>
        <taxon>metagenomes</taxon>
        <taxon>ecological metagenomes</taxon>
    </lineage>
</organism>
<reference evidence="2" key="1">
    <citation type="submission" date="2009-10" db="EMBL/GenBank/DDBJ databases">
        <title>Diversity of trophic interactions inside an arsenic-rich microbial ecosystem.</title>
        <authorList>
            <person name="Bertin P.N."/>
            <person name="Heinrich-Salmeron A."/>
            <person name="Pelletier E."/>
            <person name="Goulhen-Chollet F."/>
            <person name="Arsene-Ploetze F."/>
            <person name="Gallien S."/>
            <person name="Calteau A."/>
            <person name="Vallenet D."/>
            <person name="Casiot C."/>
            <person name="Chane-Woon-Ming B."/>
            <person name="Giloteaux L."/>
            <person name="Barakat M."/>
            <person name="Bonnefoy V."/>
            <person name="Bruneel O."/>
            <person name="Chandler M."/>
            <person name="Cleiss J."/>
            <person name="Duran R."/>
            <person name="Elbaz-Poulichet F."/>
            <person name="Fonknechten N."/>
            <person name="Lauga B."/>
            <person name="Mornico D."/>
            <person name="Ortet P."/>
            <person name="Schaeffer C."/>
            <person name="Siguier P."/>
            <person name="Alexander Thil Smith A."/>
            <person name="Van Dorsselaer A."/>
            <person name="Weissenbach J."/>
            <person name="Medigue C."/>
            <person name="Le Paslier D."/>
        </authorList>
    </citation>
    <scope>NUCLEOTIDE SEQUENCE</scope>
</reference>
<feature type="region of interest" description="Disordered" evidence="1">
    <location>
        <begin position="1"/>
        <end position="23"/>
    </location>
</feature>
<name>E6PYF8_9ZZZZ</name>
<dbReference type="AlphaFoldDB" id="E6PYF8"/>
<sequence>MREGSWLASSRMDCPERTPKLAGNSRRSNLRRLGIASAVEFFGDQLVEERGVGLAFGGAHHLADKKSGDGFFACAVLGDLGGISGDDLVDKGFDGVGVGDLLRLFALVNRGEVLALVEADVEELLELFGAELAVFYEVCGQNKAGERDGRLVEFKRGGFEASTKLAEQEIGQAAGAFGRARGGLELVGEFARSGEGVRVLEVEFVVGDHALAAGLGQLGHAGGNLGLPGGGDDERRQVRLGKIAIVVGLFLGAHGIGAAFSGVPEACFLADLATGFDDLDLALDLVFERGADEAKAVDVFDFDFFTEGLRAARHDADVGVTAKRTLFHVAVRNASVEENLLEAGEVFEGFVGGANVRLGDDLDQRRAAAVEIDVGVGERVSKSVVDALASVLFHVGAGDADALEGAVGGGRVNVTVLGDGLVELRNLVTLGRVGVKVVFAGKDGALANLAVERKASEHGEFDGLAIEHRQRAGQAETCGAHVGIGRGTVPVGAAAEGLGRGEKLDVDFETDDGFVFGEEVGGEYGCGAHDEILTGLLVGGGGWSLGLKPGFQEGY</sequence>